<feature type="transmembrane region" description="Helical" evidence="1">
    <location>
        <begin position="248"/>
        <end position="270"/>
    </location>
</feature>
<organism evidence="2 3">
    <name type="scientific">Nitrincola iocasae</name>
    <dbReference type="NCBI Taxonomy" id="2614693"/>
    <lineage>
        <taxon>Bacteria</taxon>
        <taxon>Pseudomonadati</taxon>
        <taxon>Pseudomonadota</taxon>
        <taxon>Gammaproteobacteria</taxon>
        <taxon>Oceanospirillales</taxon>
        <taxon>Oceanospirillaceae</taxon>
        <taxon>Nitrincola</taxon>
    </lineage>
</organism>
<keyword evidence="3" id="KW-1185">Reference proteome</keyword>
<feature type="transmembrane region" description="Helical" evidence="1">
    <location>
        <begin position="216"/>
        <end position="236"/>
    </location>
</feature>
<evidence type="ECO:0000313" key="3">
    <source>
        <dbReference type="Proteomes" id="UP000325606"/>
    </source>
</evidence>
<evidence type="ECO:0000256" key="1">
    <source>
        <dbReference type="SAM" id="Phobius"/>
    </source>
</evidence>
<feature type="transmembrane region" description="Helical" evidence="1">
    <location>
        <begin position="149"/>
        <end position="169"/>
    </location>
</feature>
<gene>
    <name evidence="2" type="ORF">F5I99_03305</name>
</gene>
<dbReference type="KEGG" id="nik:F5I99_03305"/>
<proteinExistence type="predicted"/>
<evidence type="ECO:0000313" key="2">
    <source>
        <dbReference type="EMBL" id="QEW05595.1"/>
    </source>
</evidence>
<keyword evidence="1" id="KW-0812">Transmembrane</keyword>
<keyword evidence="1" id="KW-0472">Membrane</keyword>
<sequence>MRALAETLMRGRSQAVMVVLITAMLPLLYWISAAGVALITLRKGVSEGVKLLIWALLPSFFWMLSGDPSALVVISGTYLLAVLLRQTVSWQKVVLALLPIGVVVSVILDVGLGDLLNQIAITVQEMVNERRASNAIALQAWSDIDIRTLLLGVVSAFQTATMLGCLMLARSWQATLFNPGGFRQEFHQLRLPSAAAIALIALLLSGQVTGMDMSRWFTLLLLPLLVAGIALIHGLVSKRGLSNSWLAAFYLSLIFVGPYMVTLLVILALIDSLMDLRARLPAKN</sequence>
<accession>A0A5J6LAQ9</accession>
<dbReference type="AlphaFoldDB" id="A0A5J6LAQ9"/>
<feature type="transmembrane region" description="Helical" evidence="1">
    <location>
        <begin position="15"/>
        <end position="39"/>
    </location>
</feature>
<name>A0A5J6LAQ9_9GAMM</name>
<evidence type="ECO:0008006" key="4">
    <source>
        <dbReference type="Google" id="ProtNLM"/>
    </source>
</evidence>
<keyword evidence="1" id="KW-1133">Transmembrane helix</keyword>
<dbReference type="Proteomes" id="UP000325606">
    <property type="component" value="Chromosome"/>
</dbReference>
<dbReference type="EMBL" id="CP044222">
    <property type="protein sequence ID" value="QEW05595.1"/>
    <property type="molecule type" value="Genomic_DNA"/>
</dbReference>
<feature type="transmembrane region" description="Helical" evidence="1">
    <location>
        <begin position="93"/>
        <end position="116"/>
    </location>
</feature>
<feature type="transmembrane region" description="Helical" evidence="1">
    <location>
        <begin position="189"/>
        <end position="209"/>
    </location>
</feature>
<protein>
    <recommendedName>
        <fullName evidence="4">DUF2232 domain-containing protein</fullName>
    </recommendedName>
</protein>
<reference evidence="2 3" key="1">
    <citation type="submission" date="2019-09" db="EMBL/GenBank/DDBJ databases">
        <title>Nitrincola iocasae sp. nov., a bacterium isolated from the sediment collected at a cold seep field in South China Sea.</title>
        <authorList>
            <person name="Zhang H."/>
            <person name="Wang H."/>
            <person name="Li C."/>
        </authorList>
    </citation>
    <scope>NUCLEOTIDE SEQUENCE [LARGE SCALE GENOMIC DNA]</scope>
    <source>
        <strain evidence="2 3">KXZD1103</strain>
    </source>
</reference>
<feature type="transmembrane region" description="Helical" evidence="1">
    <location>
        <begin position="51"/>
        <end position="81"/>
    </location>
</feature>